<dbReference type="Proteomes" id="UP000317158">
    <property type="component" value="Unassembled WGS sequence"/>
</dbReference>
<organism evidence="1 2">
    <name type="scientific">Methanoliparum thermophilum</name>
    <dbReference type="NCBI Taxonomy" id="2491083"/>
    <lineage>
        <taxon>Archaea</taxon>
        <taxon>Methanobacteriati</taxon>
        <taxon>Methanobacteriota</taxon>
        <taxon>Candidatus Methanoliparia</taxon>
        <taxon>Candidatus Methanoliparales</taxon>
        <taxon>Candidatus Methanoliparaceae</taxon>
        <taxon>Candidatus Methanoliparum</taxon>
    </lineage>
</organism>
<sequence length="88" mass="9241">MVCITGTTLGVVLGSIWLILISPCLVPTALCIGGIMGCLLIPCELILMMVLSIPCIIARLIAFPPEIIPIIDGQGIEIVWPAPLTCGK</sequence>
<accession>A0A520KSM8</accession>
<comment type="caution">
    <text evidence="1">The sequence shown here is derived from an EMBL/GenBank/DDBJ whole genome shotgun (WGS) entry which is preliminary data.</text>
</comment>
<dbReference type="EMBL" id="RXIF01000006">
    <property type="protein sequence ID" value="RZN64613.1"/>
    <property type="molecule type" value="Genomic_DNA"/>
</dbReference>
<proteinExistence type="predicted"/>
<protein>
    <submittedName>
        <fullName evidence="1">Uncharacterized protein</fullName>
    </submittedName>
</protein>
<name>A0A520KSM8_METT2</name>
<reference evidence="1 2" key="1">
    <citation type="journal article" date="2019" name="Nat. Microbiol.">
        <title>Wide diversity of methane and short-chain alkane metabolisms in uncultured archaea.</title>
        <authorList>
            <person name="Borrel G."/>
            <person name="Adam P.S."/>
            <person name="McKay L.J."/>
            <person name="Chen L.X."/>
            <person name="Sierra-Garcia I.N."/>
            <person name="Sieber C.M."/>
            <person name="Letourneur Q."/>
            <person name="Ghozlane A."/>
            <person name="Andersen G.L."/>
            <person name="Li W.J."/>
            <person name="Hallam S.J."/>
            <person name="Muyzer G."/>
            <person name="de Oliveira V.M."/>
            <person name="Inskeep W.P."/>
            <person name="Banfield J.F."/>
            <person name="Gribaldo S."/>
        </authorList>
    </citation>
    <scope>NUCLEOTIDE SEQUENCE [LARGE SCALE GENOMIC DNA]</scope>
    <source>
        <strain evidence="1">NM1a</strain>
    </source>
</reference>
<evidence type="ECO:0000313" key="1">
    <source>
        <dbReference type="EMBL" id="RZN64613.1"/>
    </source>
</evidence>
<dbReference type="AlphaFoldDB" id="A0A520KSM8"/>
<evidence type="ECO:0000313" key="2">
    <source>
        <dbReference type="Proteomes" id="UP000317158"/>
    </source>
</evidence>
<gene>
    <name evidence="1" type="ORF">EF806_04590</name>
</gene>